<dbReference type="InterPro" id="IPR035441">
    <property type="entry name" value="TFIIS/LEDGF_dom_sf"/>
</dbReference>
<dbReference type="Pfam" id="PF08711">
    <property type="entry name" value="Med26"/>
    <property type="match status" value="1"/>
</dbReference>
<protein>
    <recommendedName>
        <fullName evidence="5">TFIIS N-terminal domain-containing protein</fullName>
    </recommendedName>
</protein>
<dbReference type="EMBL" id="JBJKTR010000016">
    <property type="protein sequence ID" value="KAL3339885.1"/>
    <property type="molecule type" value="Genomic_DNA"/>
</dbReference>
<evidence type="ECO:0000256" key="4">
    <source>
        <dbReference type="SAM" id="MobiDB-lite"/>
    </source>
</evidence>
<dbReference type="InterPro" id="IPR044790">
    <property type="entry name" value="MD26C-like"/>
</dbReference>
<evidence type="ECO:0000256" key="2">
    <source>
        <dbReference type="ARBA" id="ARBA00023242"/>
    </source>
</evidence>
<dbReference type="Gene3D" id="1.20.930.10">
    <property type="entry name" value="Conserved domain common to transcription factors TFIIS, elongin A, CRSP70"/>
    <property type="match status" value="1"/>
</dbReference>
<dbReference type="PANTHER" id="PTHR47210">
    <property type="entry name" value="MEDIATOR OF RNA POLYMERASE II TRANSCRIPTION SUBUNIT 26C-RELATED"/>
    <property type="match status" value="1"/>
</dbReference>
<sequence length="268" mass="30940">LCPKLCFLSFPSALFLSSKHIFFLIIKKNNMELDELRSILKNSSVDLWSLIDTAISVAILDHGNELRSRRDTIVEKLYAPLLSNNSNSDRNYEIPNKIERNIDDDHKLKTEEKSNEEDVEISQILRIKNHFEIPNQSENCLVDQLQSLAEMDINFKVLEKTDIGRHVNKLRKHSSNEVRRLVKLLIRRWKDIVDEWVRLNTLVEDTDDFRDGANITNGSSSYKAEISTTLHHLGPTDGRNNLKNSGFRGTEESMSNGDEDRFSHSMNM</sequence>
<feature type="region of interest" description="Disordered" evidence="4">
    <location>
        <begin position="231"/>
        <end position="268"/>
    </location>
</feature>
<dbReference type="SUPFAM" id="SSF47676">
    <property type="entry name" value="Conserved domain common to transcription factors TFIIS, elongin A, CRSP70"/>
    <property type="match status" value="1"/>
</dbReference>
<feature type="domain" description="TFIIS N-terminal" evidence="5">
    <location>
        <begin position="122"/>
        <end position="196"/>
    </location>
</feature>
<dbReference type="InterPro" id="IPR003617">
    <property type="entry name" value="TFIIS/CRSP70_N_sub"/>
</dbReference>
<organism evidence="6 7">
    <name type="scientific">Solanum stoloniferum</name>
    <dbReference type="NCBI Taxonomy" id="62892"/>
    <lineage>
        <taxon>Eukaryota</taxon>
        <taxon>Viridiplantae</taxon>
        <taxon>Streptophyta</taxon>
        <taxon>Embryophyta</taxon>
        <taxon>Tracheophyta</taxon>
        <taxon>Spermatophyta</taxon>
        <taxon>Magnoliopsida</taxon>
        <taxon>eudicotyledons</taxon>
        <taxon>Gunneridae</taxon>
        <taxon>Pentapetalae</taxon>
        <taxon>asterids</taxon>
        <taxon>lamiids</taxon>
        <taxon>Solanales</taxon>
        <taxon>Solanaceae</taxon>
        <taxon>Solanoideae</taxon>
        <taxon>Solaneae</taxon>
        <taxon>Solanum</taxon>
    </lineage>
</organism>
<dbReference type="SMART" id="SM00509">
    <property type="entry name" value="TFS2N"/>
    <property type="match status" value="1"/>
</dbReference>
<dbReference type="InterPro" id="IPR017923">
    <property type="entry name" value="TFIIS_N"/>
</dbReference>
<name>A0ABD2S7I5_9SOLN</name>
<evidence type="ECO:0000313" key="7">
    <source>
        <dbReference type="Proteomes" id="UP001627284"/>
    </source>
</evidence>
<dbReference type="PANTHER" id="PTHR47210:SF3">
    <property type="entry name" value="MEDIATOR OF RNA POLYMERASE II TRANSCRIPTION SUBUNIT 26C ISOFORM X1-RELATED"/>
    <property type="match status" value="1"/>
</dbReference>
<dbReference type="CDD" id="cd00183">
    <property type="entry name" value="TFIIS_I"/>
    <property type="match status" value="1"/>
</dbReference>
<proteinExistence type="predicted"/>
<feature type="compositionally biased region" description="Basic and acidic residues" evidence="4">
    <location>
        <begin position="258"/>
        <end position="268"/>
    </location>
</feature>
<evidence type="ECO:0000256" key="3">
    <source>
        <dbReference type="PROSITE-ProRule" id="PRU00649"/>
    </source>
</evidence>
<gene>
    <name evidence="6" type="ORF">AABB24_028478</name>
</gene>
<reference evidence="6 7" key="1">
    <citation type="submission" date="2024-05" db="EMBL/GenBank/DDBJ databases">
        <title>De novo assembly of an allotetraploid wild potato.</title>
        <authorList>
            <person name="Hosaka A.J."/>
        </authorList>
    </citation>
    <scope>NUCLEOTIDE SEQUENCE [LARGE SCALE GENOMIC DNA]</scope>
    <source>
        <tissue evidence="6">Young leaves</tissue>
    </source>
</reference>
<evidence type="ECO:0000256" key="1">
    <source>
        <dbReference type="ARBA" id="ARBA00004123"/>
    </source>
</evidence>
<evidence type="ECO:0000259" key="5">
    <source>
        <dbReference type="PROSITE" id="PS51319"/>
    </source>
</evidence>
<dbReference type="Proteomes" id="UP001627284">
    <property type="component" value="Unassembled WGS sequence"/>
</dbReference>
<comment type="subcellular location">
    <subcellularLocation>
        <location evidence="1 3">Nucleus</location>
    </subcellularLocation>
</comment>
<accession>A0ABD2S7I5</accession>
<dbReference type="AlphaFoldDB" id="A0ABD2S7I5"/>
<comment type="caution">
    <text evidence="6">The sequence shown here is derived from an EMBL/GenBank/DDBJ whole genome shotgun (WGS) entry which is preliminary data.</text>
</comment>
<dbReference type="PROSITE" id="PS51319">
    <property type="entry name" value="TFIIS_N"/>
    <property type="match status" value="1"/>
</dbReference>
<feature type="non-terminal residue" evidence="6">
    <location>
        <position position="1"/>
    </location>
</feature>
<dbReference type="GO" id="GO:0005634">
    <property type="term" value="C:nucleus"/>
    <property type="evidence" value="ECO:0007669"/>
    <property type="project" value="UniProtKB-SubCell"/>
</dbReference>
<keyword evidence="7" id="KW-1185">Reference proteome</keyword>
<evidence type="ECO:0000313" key="6">
    <source>
        <dbReference type="EMBL" id="KAL3339885.1"/>
    </source>
</evidence>
<keyword evidence="2 3" id="KW-0539">Nucleus</keyword>